<proteinExistence type="predicted"/>
<dbReference type="OrthoDB" id="2191637at2"/>
<name>A0A1V2UFJ8_ENTMU</name>
<comment type="caution">
    <text evidence="1">The sequence shown here is derived from an EMBL/GenBank/DDBJ whole genome shotgun (WGS) entry which is preliminary data.</text>
</comment>
<accession>A0A1V2UFJ8</accession>
<organism evidence="1 2">
    <name type="scientific">Enterococcus mundtii</name>
    <dbReference type="NCBI Taxonomy" id="53346"/>
    <lineage>
        <taxon>Bacteria</taxon>
        <taxon>Bacillati</taxon>
        <taxon>Bacillota</taxon>
        <taxon>Bacilli</taxon>
        <taxon>Lactobacillales</taxon>
        <taxon>Enterococcaceae</taxon>
        <taxon>Enterococcus</taxon>
    </lineage>
</organism>
<dbReference type="EMBL" id="MSTR01000011">
    <property type="protein sequence ID" value="ONN42046.1"/>
    <property type="molecule type" value="Genomic_DNA"/>
</dbReference>
<gene>
    <name evidence="1" type="ORF">BTN92_11000</name>
</gene>
<dbReference type="RefSeq" id="WP_077151740.1">
    <property type="nucleotide sequence ID" value="NZ_CABMMO010000011.1"/>
</dbReference>
<reference evidence="1 2" key="1">
    <citation type="submission" date="2016-12" db="EMBL/GenBank/DDBJ databases">
        <authorList>
            <person name="Song W.-J."/>
            <person name="Kurnit D.M."/>
        </authorList>
    </citation>
    <scope>NUCLEOTIDE SEQUENCE [LARGE SCALE GENOMIC DNA]</scope>
    <source>
        <strain evidence="1 2">CGB1038-1_S1</strain>
    </source>
</reference>
<evidence type="ECO:0000313" key="2">
    <source>
        <dbReference type="Proteomes" id="UP000189299"/>
    </source>
</evidence>
<sequence>MKNFHEAVLKTNVSKELSKAYKKALEIENGRKWVENPVTINGETTTNVKPVWGGCYANVEIAESKEEGKAELILTLVSRTLSNLKEAVKSYELDGMEIIKTNY</sequence>
<dbReference type="Proteomes" id="UP000189299">
    <property type="component" value="Unassembled WGS sequence"/>
</dbReference>
<evidence type="ECO:0000313" key="1">
    <source>
        <dbReference type="EMBL" id="ONN42046.1"/>
    </source>
</evidence>
<protein>
    <submittedName>
        <fullName evidence="1">Uncharacterized protein</fullName>
    </submittedName>
</protein>
<dbReference type="STRING" id="53346.A5802_000693"/>
<dbReference type="AlphaFoldDB" id="A0A1V2UFJ8"/>